<dbReference type="SUPFAM" id="SSF103473">
    <property type="entry name" value="MFS general substrate transporter"/>
    <property type="match status" value="1"/>
</dbReference>
<dbReference type="Gene3D" id="1.20.1250.20">
    <property type="entry name" value="MFS general substrate transporter like domains"/>
    <property type="match status" value="1"/>
</dbReference>
<keyword evidence="2" id="KW-0813">Transport</keyword>
<accession>A0ABQ1GS56</accession>
<evidence type="ECO:0000313" key="10">
    <source>
        <dbReference type="Proteomes" id="UP000617979"/>
    </source>
</evidence>
<reference evidence="10" key="1">
    <citation type="journal article" date="2019" name="Int. J. Syst. Evol. Microbiol.">
        <title>The Global Catalogue of Microorganisms (GCM) 10K type strain sequencing project: providing services to taxonomists for standard genome sequencing and annotation.</title>
        <authorList>
            <consortium name="The Broad Institute Genomics Platform"/>
            <consortium name="The Broad Institute Genome Sequencing Center for Infectious Disease"/>
            <person name="Wu L."/>
            <person name="Ma J."/>
        </authorList>
    </citation>
    <scope>NUCLEOTIDE SEQUENCE [LARGE SCALE GENOMIC DNA]</scope>
    <source>
        <strain evidence="10">CGMCC 1.12404</strain>
    </source>
</reference>
<evidence type="ECO:0000256" key="3">
    <source>
        <dbReference type="ARBA" id="ARBA00022475"/>
    </source>
</evidence>
<dbReference type="InterPro" id="IPR020846">
    <property type="entry name" value="MFS_dom"/>
</dbReference>
<dbReference type="PANTHER" id="PTHR23513">
    <property type="entry name" value="INTEGRAL MEMBRANE EFFLUX PROTEIN-RELATED"/>
    <property type="match status" value="1"/>
</dbReference>
<dbReference type="InterPro" id="IPR011701">
    <property type="entry name" value="MFS"/>
</dbReference>
<sequence>MDNLAVNMELEAEKTGGPLFRNRRFMMVWLAGTLSGLALSVYLLTESWYVVRGLGHPEGLGWVLMVTSLPRLFLMVLGGVAADRFSKTRILFWSDFTRCLLVAGMVGLLAVGGLSYGVLIVFALCFGVLDAFFWPAAQSLIPLLVTREQLTRANALVQTTQQVSMVVGPALAGFAVAYGSFTASFGLAAVFLLLASIVILFVKMEQAGSSLSRPATSPLEELKEGIRYARQTRFVFVIIGISMFTNLVLVGPGQISLPVMVDQYLKGNALDLSYLESAFAGGMVLGAVWIGWLNLRRRRAVINIFLISLVGVMLALFGQVSTMWQALPVLVFFGAFLSAGNILGQSMIQERVEPDKLGRVSSLLATGSMGLIPLSHGLVSIILSMGVPMPWILLVAGIMMTFFMWGVLWRAKMVWTWD</sequence>
<keyword evidence="10" id="KW-1185">Reference proteome</keyword>
<feature type="transmembrane region" description="Helical" evidence="7">
    <location>
        <begin position="363"/>
        <end position="383"/>
    </location>
</feature>
<feature type="transmembrane region" description="Helical" evidence="7">
    <location>
        <begin position="234"/>
        <end position="252"/>
    </location>
</feature>
<keyword evidence="4 7" id="KW-0812">Transmembrane</keyword>
<dbReference type="PANTHER" id="PTHR23513:SF6">
    <property type="entry name" value="MAJOR FACILITATOR SUPERFAMILY ASSOCIATED DOMAIN-CONTAINING PROTEIN"/>
    <property type="match status" value="1"/>
</dbReference>
<evidence type="ECO:0000256" key="7">
    <source>
        <dbReference type="SAM" id="Phobius"/>
    </source>
</evidence>
<evidence type="ECO:0000313" key="9">
    <source>
        <dbReference type="EMBL" id="GGA48570.1"/>
    </source>
</evidence>
<feature type="transmembrane region" description="Helical" evidence="7">
    <location>
        <begin position="300"/>
        <end position="317"/>
    </location>
</feature>
<evidence type="ECO:0000256" key="2">
    <source>
        <dbReference type="ARBA" id="ARBA00022448"/>
    </source>
</evidence>
<organism evidence="9 10">
    <name type="scientific">Kroppenstedtia guangzhouensis</name>
    <dbReference type="NCBI Taxonomy" id="1274356"/>
    <lineage>
        <taxon>Bacteria</taxon>
        <taxon>Bacillati</taxon>
        <taxon>Bacillota</taxon>
        <taxon>Bacilli</taxon>
        <taxon>Bacillales</taxon>
        <taxon>Thermoactinomycetaceae</taxon>
        <taxon>Kroppenstedtia</taxon>
    </lineage>
</organism>
<dbReference type="InterPro" id="IPR036259">
    <property type="entry name" value="MFS_trans_sf"/>
</dbReference>
<feature type="transmembrane region" description="Helical" evidence="7">
    <location>
        <begin position="59"/>
        <end position="78"/>
    </location>
</feature>
<feature type="transmembrane region" description="Helical" evidence="7">
    <location>
        <begin position="183"/>
        <end position="202"/>
    </location>
</feature>
<dbReference type="Proteomes" id="UP000617979">
    <property type="component" value="Unassembled WGS sequence"/>
</dbReference>
<evidence type="ECO:0000256" key="4">
    <source>
        <dbReference type="ARBA" id="ARBA00022692"/>
    </source>
</evidence>
<gene>
    <name evidence="9" type="ORF">GCM10007416_22150</name>
</gene>
<feature type="domain" description="Major facilitator superfamily (MFS) profile" evidence="8">
    <location>
        <begin position="24"/>
        <end position="414"/>
    </location>
</feature>
<dbReference type="CDD" id="cd06173">
    <property type="entry name" value="MFS_MefA_like"/>
    <property type="match status" value="1"/>
</dbReference>
<protein>
    <submittedName>
        <fullName evidence="9">MFS transporter</fullName>
    </submittedName>
</protein>
<keyword evidence="3" id="KW-1003">Cell membrane</keyword>
<evidence type="ECO:0000256" key="5">
    <source>
        <dbReference type="ARBA" id="ARBA00022989"/>
    </source>
</evidence>
<name>A0ABQ1GS56_9BACL</name>
<evidence type="ECO:0000259" key="8">
    <source>
        <dbReference type="PROSITE" id="PS50850"/>
    </source>
</evidence>
<keyword evidence="6 7" id="KW-0472">Membrane</keyword>
<comment type="subcellular location">
    <subcellularLocation>
        <location evidence="1">Cell membrane</location>
        <topology evidence="1">Multi-pass membrane protein</topology>
    </subcellularLocation>
</comment>
<feature type="transmembrane region" description="Helical" evidence="7">
    <location>
        <begin position="25"/>
        <end position="44"/>
    </location>
</feature>
<evidence type="ECO:0000256" key="1">
    <source>
        <dbReference type="ARBA" id="ARBA00004651"/>
    </source>
</evidence>
<evidence type="ECO:0000256" key="6">
    <source>
        <dbReference type="ARBA" id="ARBA00023136"/>
    </source>
</evidence>
<feature type="transmembrane region" description="Helical" evidence="7">
    <location>
        <begin position="323"/>
        <end position="343"/>
    </location>
</feature>
<dbReference type="RefSeq" id="WP_188432595.1">
    <property type="nucleotide sequence ID" value="NZ_BMEX01000007.1"/>
</dbReference>
<feature type="transmembrane region" description="Helical" evidence="7">
    <location>
        <begin position="272"/>
        <end position="293"/>
    </location>
</feature>
<dbReference type="Pfam" id="PF07690">
    <property type="entry name" value="MFS_1"/>
    <property type="match status" value="1"/>
</dbReference>
<keyword evidence="5 7" id="KW-1133">Transmembrane helix</keyword>
<dbReference type="EMBL" id="BMEX01000007">
    <property type="protein sequence ID" value="GGA48570.1"/>
    <property type="molecule type" value="Genomic_DNA"/>
</dbReference>
<feature type="transmembrane region" description="Helical" evidence="7">
    <location>
        <begin position="389"/>
        <end position="409"/>
    </location>
</feature>
<comment type="caution">
    <text evidence="9">The sequence shown here is derived from an EMBL/GenBank/DDBJ whole genome shotgun (WGS) entry which is preliminary data.</text>
</comment>
<proteinExistence type="predicted"/>
<dbReference type="PROSITE" id="PS50850">
    <property type="entry name" value="MFS"/>
    <property type="match status" value="1"/>
</dbReference>